<reference evidence="2 3" key="1">
    <citation type="submission" date="2014-02" db="EMBL/GenBank/DDBJ databases">
        <title>The genome sequence of Colletotrichum fioriniae PJ7.</title>
        <authorList>
            <person name="Baroncelli R."/>
            <person name="Thon M.R."/>
        </authorList>
    </citation>
    <scope>NUCLEOTIDE SEQUENCE [LARGE SCALE GENOMIC DNA]</scope>
    <source>
        <strain evidence="2 3">PJ7</strain>
    </source>
</reference>
<dbReference type="eggNOG" id="ENOG502T6I6">
    <property type="taxonomic scope" value="Eukaryota"/>
</dbReference>
<keyword evidence="3" id="KW-1185">Reference proteome</keyword>
<accession>A0A010RZG5</accession>
<keyword evidence="1" id="KW-0732">Signal</keyword>
<evidence type="ECO:0000313" key="2">
    <source>
        <dbReference type="EMBL" id="EXF83659.1"/>
    </source>
</evidence>
<proteinExistence type="predicted"/>
<evidence type="ECO:0000256" key="1">
    <source>
        <dbReference type="SAM" id="SignalP"/>
    </source>
</evidence>
<sequence>MQFSGFSSALGAMSLLFSIAEAGCAEVGSGVGNNPLRCKSYSIPRDIGTSVTVGLQTLSIGRTNPTQKTFETEFFFYDMKNEVNYQVNFAVQFWNPTTNKNAWKSYSLAAGEKCNISFQSTLQNVKLTC</sequence>
<feature type="chain" id="PRO_5001457497" evidence="1">
    <location>
        <begin position="26"/>
        <end position="129"/>
    </location>
</feature>
<feature type="signal peptide" evidence="1">
    <location>
        <begin position="1"/>
        <end position="25"/>
    </location>
</feature>
<dbReference type="Proteomes" id="UP000020467">
    <property type="component" value="Unassembled WGS sequence"/>
</dbReference>
<gene>
    <name evidence="2" type="ORF">CFIO01_00801</name>
</gene>
<evidence type="ECO:0000313" key="3">
    <source>
        <dbReference type="Proteomes" id="UP000020467"/>
    </source>
</evidence>
<dbReference type="EMBL" id="JARH01000224">
    <property type="protein sequence ID" value="EXF83659.1"/>
    <property type="molecule type" value="Genomic_DNA"/>
</dbReference>
<organism evidence="2 3">
    <name type="scientific">Colletotrichum fioriniae PJ7</name>
    <dbReference type="NCBI Taxonomy" id="1445577"/>
    <lineage>
        <taxon>Eukaryota</taxon>
        <taxon>Fungi</taxon>
        <taxon>Dikarya</taxon>
        <taxon>Ascomycota</taxon>
        <taxon>Pezizomycotina</taxon>
        <taxon>Sordariomycetes</taxon>
        <taxon>Hypocreomycetidae</taxon>
        <taxon>Glomerellales</taxon>
        <taxon>Glomerellaceae</taxon>
        <taxon>Colletotrichum</taxon>
        <taxon>Colletotrichum acutatum species complex</taxon>
    </lineage>
</organism>
<dbReference type="OrthoDB" id="4829831at2759"/>
<comment type="caution">
    <text evidence="2">The sequence shown here is derived from an EMBL/GenBank/DDBJ whole genome shotgun (WGS) entry which is preliminary data.</text>
</comment>
<dbReference type="KEGG" id="cfj:CFIO01_00801"/>
<name>A0A010RZG5_9PEZI</name>
<protein>
    <submittedName>
        <fullName evidence="2">Uncharacterized protein</fullName>
    </submittedName>
</protein>
<dbReference type="HOGENOM" id="CLU_1970395_0_0_1"/>
<dbReference type="AlphaFoldDB" id="A0A010RZG5"/>